<name>A0A975H5W1_9FLAO</name>
<protein>
    <submittedName>
        <fullName evidence="3">PspC domain-containing protein</fullName>
    </submittedName>
</protein>
<organism evidence="3 4">
    <name type="scientific">Polaribacter cellanae</name>
    <dbReference type="NCBI Taxonomy" id="2818493"/>
    <lineage>
        <taxon>Bacteria</taxon>
        <taxon>Pseudomonadati</taxon>
        <taxon>Bacteroidota</taxon>
        <taxon>Flavobacteriia</taxon>
        <taxon>Flavobacteriales</taxon>
        <taxon>Flavobacteriaceae</taxon>
    </lineage>
</organism>
<accession>A0A975H5W1</accession>
<feature type="domain" description="Phage shock protein PspC N-terminal" evidence="2">
    <location>
        <begin position="1"/>
        <end position="44"/>
    </location>
</feature>
<keyword evidence="1" id="KW-0812">Transmembrane</keyword>
<reference evidence="3 4" key="1">
    <citation type="submission" date="2021-03" db="EMBL/GenBank/DDBJ databases">
        <title>Complete genome of Polaribacter_sp.SM13.</title>
        <authorList>
            <person name="Jeong S.W."/>
            <person name="Bae J.W."/>
        </authorList>
    </citation>
    <scope>NUCLEOTIDE SEQUENCE [LARGE SCALE GENOMIC DNA]</scope>
    <source>
        <strain evidence="3 4">SM13</strain>
    </source>
</reference>
<feature type="transmembrane region" description="Helical" evidence="1">
    <location>
        <begin position="20"/>
        <end position="44"/>
    </location>
</feature>
<evidence type="ECO:0000313" key="4">
    <source>
        <dbReference type="Proteomes" id="UP000663920"/>
    </source>
</evidence>
<keyword evidence="1" id="KW-1133">Transmembrane helix</keyword>
<dbReference type="Pfam" id="PF04024">
    <property type="entry name" value="PspC"/>
    <property type="match status" value="1"/>
</dbReference>
<evidence type="ECO:0000313" key="3">
    <source>
        <dbReference type="EMBL" id="QTE21358.1"/>
    </source>
</evidence>
<keyword evidence="1" id="KW-0472">Membrane</keyword>
<proteinExistence type="predicted"/>
<gene>
    <name evidence="3" type="ORF">J3359_11020</name>
</gene>
<evidence type="ECO:0000259" key="2">
    <source>
        <dbReference type="Pfam" id="PF04024"/>
    </source>
</evidence>
<dbReference type="EMBL" id="CP071869">
    <property type="protein sequence ID" value="QTE21358.1"/>
    <property type="molecule type" value="Genomic_DNA"/>
</dbReference>
<dbReference type="InterPro" id="IPR007168">
    <property type="entry name" value="Phageshock_PspC_N"/>
</dbReference>
<dbReference type="KEGG" id="pcea:J3359_11020"/>
<sequence>MILGVCEWLSTKTNFTAKNIRILFVLLVLLAGFGIGAYLILWLVKILSKE</sequence>
<dbReference type="AlphaFoldDB" id="A0A975H5W1"/>
<dbReference type="RefSeq" id="WP_208076917.1">
    <property type="nucleotide sequence ID" value="NZ_CP071869.1"/>
</dbReference>
<evidence type="ECO:0000256" key="1">
    <source>
        <dbReference type="SAM" id="Phobius"/>
    </source>
</evidence>
<dbReference type="Proteomes" id="UP000663920">
    <property type="component" value="Chromosome"/>
</dbReference>
<keyword evidence="4" id="KW-1185">Reference proteome</keyword>